<evidence type="ECO:0000256" key="6">
    <source>
        <dbReference type="ARBA" id="ARBA00023273"/>
    </source>
</evidence>
<dbReference type="GeneID" id="103397806"/>
<dbReference type="Proteomes" id="UP000265120">
    <property type="component" value="Chromosome Z"/>
</dbReference>
<reference evidence="9 10" key="1">
    <citation type="journal article" date="2014" name="Nat. Genet.">
        <title>Whole-genome sequence of a flatfish provides insights into ZW sex chromosome evolution and adaptation to a benthic lifestyle.</title>
        <authorList>
            <person name="Chen S."/>
            <person name="Zhang G."/>
            <person name="Shao C."/>
            <person name="Huang Q."/>
            <person name="Liu G."/>
            <person name="Zhang P."/>
            <person name="Song W."/>
            <person name="An N."/>
            <person name="Chalopin D."/>
            <person name="Volff J.N."/>
            <person name="Hong Y."/>
            <person name="Li Q."/>
            <person name="Sha Z."/>
            <person name="Zhou H."/>
            <person name="Xie M."/>
            <person name="Yu Q."/>
            <person name="Liu Y."/>
            <person name="Xiang H."/>
            <person name="Wang N."/>
            <person name="Wu K."/>
            <person name="Yang C."/>
            <person name="Zhou Q."/>
            <person name="Liao X."/>
            <person name="Yang L."/>
            <person name="Hu Q."/>
            <person name="Zhang J."/>
            <person name="Meng L."/>
            <person name="Jin L."/>
            <person name="Tian Y."/>
            <person name="Lian J."/>
            <person name="Yang J."/>
            <person name="Miao G."/>
            <person name="Liu S."/>
            <person name="Liang Z."/>
            <person name="Yan F."/>
            <person name="Li Y."/>
            <person name="Sun B."/>
            <person name="Zhang H."/>
            <person name="Zhang J."/>
            <person name="Zhu Y."/>
            <person name="Du M."/>
            <person name="Zhao Y."/>
            <person name="Schartl M."/>
            <person name="Tang Q."/>
            <person name="Wang J."/>
        </authorList>
    </citation>
    <scope>NUCLEOTIDE SEQUENCE</scope>
</reference>
<keyword evidence="10" id="KW-1185">Reference proteome</keyword>
<dbReference type="Ensembl" id="ENSCSET00000030645.1">
    <property type="protein sequence ID" value="ENSCSEP00000030240.1"/>
    <property type="gene ID" value="ENSCSEG00000019379.1"/>
</dbReference>
<keyword evidence="4 7" id="KW-0175">Coiled coil</keyword>
<evidence type="ECO:0000256" key="1">
    <source>
        <dbReference type="ARBA" id="ARBA00004138"/>
    </source>
</evidence>
<organism evidence="9 10">
    <name type="scientific">Cynoglossus semilaevis</name>
    <name type="common">Tongue sole</name>
    <dbReference type="NCBI Taxonomy" id="244447"/>
    <lineage>
        <taxon>Eukaryota</taxon>
        <taxon>Metazoa</taxon>
        <taxon>Chordata</taxon>
        <taxon>Craniata</taxon>
        <taxon>Vertebrata</taxon>
        <taxon>Euteleostomi</taxon>
        <taxon>Actinopterygii</taxon>
        <taxon>Neopterygii</taxon>
        <taxon>Teleostei</taxon>
        <taxon>Neoteleostei</taxon>
        <taxon>Acanthomorphata</taxon>
        <taxon>Carangaria</taxon>
        <taxon>Pleuronectiformes</taxon>
        <taxon>Pleuronectoidei</taxon>
        <taxon>Cynoglossidae</taxon>
        <taxon>Cynoglossinae</taxon>
        <taxon>Cynoglossus</taxon>
    </lineage>
</organism>
<feature type="compositionally biased region" description="Basic and acidic residues" evidence="8">
    <location>
        <begin position="8"/>
        <end position="29"/>
    </location>
</feature>
<evidence type="ECO:0000256" key="8">
    <source>
        <dbReference type="SAM" id="MobiDB-lite"/>
    </source>
</evidence>
<reference evidence="9" key="3">
    <citation type="submission" date="2025-09" db="UniProtKB">
        <authorList>
            <consortium name="Ensembl"/>
        </authorList>
    </citation>
    <scope>IDENTIFICATION</scope>
</reference>
<dbReference type="InParanoid" id="A0A3P8WZX3"/>
<keyword evidence="5" id="KW-0969">Cilium</keyword>
<evidence type="ECO:0000256" key="4">
    <source>
        <dbReference type="ARBA" id="ARBA00023054"/>
    </source>
</evidence>
<comment type="similarity">
    <text evidence="2">Belongs to the CFAP157 family.</text>
</comment>
<dbReference type="InterPro" id="IPR038844">
    <property type="entry name" value="CFAP157"/>
</dbReference>
<evidence type="ECO:0000256" key="3">
    <source>
        <dbReference type="ARBA" id="ARBA00014087"/>
    </source>
</evidence>
<evidence type="ECO:0000256" key="2">
    <source>
        <dbReference type="ARBA" id="ARBA00010841"/>
    </source>
</evidence>
<dbReference type="RefSeq" id="XP_008334412.1">
    <property type="nucleotide sequence ID" value="XM_008336190.3"/>
</dbReference>
<dbReference type="Gene3D" id="1.20.5.340">
    <property type="match status" value="1"/>
</dbReference>
<reference evidence="9" key="2">
    <citation type="submission" date="2025-08" db="UniProtKB">
        <authorList>
            <consortium name="Ensembl"/>
        </authorList>
    </citation>
    <scope>IDENTIFICATION</scope>
</reference>
<dbReference type="PANTHER" id="PTHR31954">
    <property type="entry name" value="CILIA- AND FLAGELLA-ASSOCIATED PROTEIN 157"/>
    <property type="match status" value="1"/>
</dbReference>
<protein>
    <recommendedName>
        <fullName evidence="3">Cilia- and flagella-associated protein 157</fullName>
    </recommendedName>
</protein>
<dbReference type="OrthoDB" id="166611at2759"/>
<dbReference type="STRING" id="244447.ENSCSEP00000030240"/>
<dbReference type="FunCoup" id="A0A3P8WZX3">
    <property type="interactions" value="510"/>
</dbReference>
<dbReference type="GeneTree" id="ENSGT00730000111240"/>
<keyword evidence="6" id="KW-0966">Cell projection</keyword>
<feature type="coiled-coil region" evidence="7">
    <location>
        <begin position="38"/>
        <end position="356"/>
    </location>
</feature>
<evidence type="ECO:0000313" key="10">
    <source>
        <dbReference type="Proteomes" id="UP000265120"/>
    </source>
</evidence>
<comment type="subcellular location">
    <subcellularLocation>
        <location evidence="1">Cell projection</location>
        <location evidence="1">Cilium</location>
    </subcellularLocation>
</comment>
<feature type="region of interest" description="Disordered" evidence="8">
    <location>
        <begin position="1"/>
        <end position="29"/>
    </location>
</feature>
<dbReference type="OMA" id="KIKSLCR"/>
<dbReference type="RefSeq" id="XP_008334411.1">
    <property type="nucleotide sequence ID" value="XM_008336189.3"/>
</dbReference>
<dbReference type="GO" id="GO:0036064">
    <property type="term" value="C:ciliary basal body"/>
    <property type="evidence" value="ECO:0007669"/>
    <property type="project" value="TreeGrafter"/>
</dbReference>
<sequence>MPKKKEKKGSDKVEEEKKNKPETSGSEDKDKILYLTHIQYLDEQLERYQLKCSELEKQKKLFDFQYEALEAEKKDITDYLKRSLLEKEDEVEELLERLESLRQATDQERDSLQLKQDQMRQEHQEEIVELTRENRKLVTRLASLEEFESQREQLMSSVESLERRLASETEDHRSNVHSLEMKALLQKKSFEKEMESHAAAMEVEVQNLVNQKVPEMTRLTLQENTELREQFIQLTEQAQVLLTENSGLKSHVSRLTVDVENLEQMLSEVSRKACIHKKVVEQLTEKCQQLQEEVKQSREENQQLQNEHDKILNEMKTLRQDETSLSAECSANKTKVKQLEERLQVVEEKKTHMKNVIQEAADILRQTLMEAAMEQNPEEDTSVLQWKQLMQKLLVVLNKATFSGLFSEKVDEPQACRPSADEKTNLGSSTSVRFELARHRPGDLGFVPPAAPKHFLTKTRHRLILPLSRKPPGEKTSSLIN</sequence>
<evidence type="ECO:0000313" key="9">
    <source>
        <dbReference type="Ensembl" id="ENSCSEP00000030240.1"/>
    </source>
</evidence>
<proteinExistence type="inferred from homology"/>
<dbReference type="PANTHER" id="PTHR31954:SF1">
    <property type="entry name" value="CILIA- AND FLAGELLA-ASSOCIATED PROTEIN 157"/>
    <property type="match status" value="1"/>
</dbReference>
<dbReference type="AlphaFoldDB" id="A0A3P8WZX3"/>
<evidence type="ECO:0000256" key="5">
    <source>
        <dbReference type="ARBA" id="ARBA00023069"/>
    </source>
</evidence>
<dbReference type="KEGG" id="csem:103397806"/>
<dbReference type="GO" id="GO:0008017">
    <property type="term" value="F:microtubule binding"/>
    <property type="evidence" value="ECO:0007669"/>
    <property type="project" value="TreeGrafter"/>
</dbReference>
<accession>A0A3P8WZX3</accession>
<name>A0A3P8WZX3_CYNSE</name>
<evidence type="ECO:0000256" key="7">
    <source>
        <dbReference type="SAM" id="Coils"/>
    </source>
</evidence>